<feature type="compositionally biased region" description="Basic and acidic residues" evidence="1">
    <location>
        <begin position="292"/>
        <end position="323"/>
    </location>
</feature>
<dbReference type="InterPro" id="IPR001623">
    <property type="entry name" value="DnaJ_domain"/>
</dbReference>
<dbReference type="GO" id="GO:0030544">
    <property type="term" value="F:Hsp70 protein binding"/>
    <property type="evidence" value="ECO:0007669"/>
    <property type="project" value="InterPro"/>
</dbReference>
<evidence type="ECO:0000313" key="4">
    <source>
        <dbReference type="Proteomes" id="UP000663826"/>
    </source>
</evidence>
<feature type="domain" description="J" evidence="2">
    <location>
        <begin position="107"/>
        <end position="179"/>
    </location>
</feature>
<dbReference type="CDD" id="cd23953">
    <property type="entry name" value="zuotin_NTD"/>
    <property type="match status" value="1"/>
</dbReference>
<dbReference type="GO" id="GO:0006450">
    <property type="term" value="P:regulation of translational fidelity"/>
    <property type="evidence" value="ECO:0007669"/>
    <property type="project" value="InterPro"/>
</dbReference>
<dbReference type="SUPFAM" id="SSF46565">
    <property type="entry name" value="Chaperone J-domain"/>
    <property type="match status" value="1"/>
</dbReference>
<dbReference type="Proteomes" id="UP000663826">
    <property type="component" value="Unassembled WGS sequence"/>
</dbReference>
<dbReference type="GO" id="GO:0005829">
    <property type="term" value="C:cytosol"/>
    <property type="evidence" value="ECO:0007669"/>
    <property type="project" value="TreeGrafter"/>
</dbReference>
<dbReference type="InterPro" id="IPR044634">
    <property type="entry name" value="Zuotin/DnaJC2"/>
</dbReference>
<protein>
    <recommendedName>
        <fullName evidence="2">J domain-containing protein</fullName>
    </recommendedName>
</protein>
<reference evidence="3" key="1">
    <citation type="submission" date="2021-01" db="EMBL/GenBank/DDBJ databases">
        <authorList>
            <person name="Kaushik A."/>
        </authorList>
    </citation>
    <scope>NUCLEOTIDE SEQUENCE</scope>
    <source>
        <strain evidence="3">AG1-1B</strain>
    </source>
</reference>
<dbReference type="InterPro" id="IPR058871">
    <property type="entry name" value="Zuotin_N"/>
</dbReference>
<dbReference type="Pfam" id="PF00226">
    <property type="entry name" value="DnaJ"/>
    <property type="match status" value="1"/>
</dbReference>
<dbReference type="Pfam" id="PF26185">
    <property type="entry name" value="Zuotin_N"/>
    <property type="match status" value="1"/>
</dbReference>
<dbReference type="PROSITE" id="PS00636">
    <property type="entry name" value="DNAJ_1"/>
    <property type="match status" value="1"/>
</dbReference>
<sequence>MATIVDVAYTPKVAPSGWTPSAPSSSKIHVGEAKPLFPAGPSYLAHARRQNENLSFEQLDKIHAEEAARHAELNADDGDEEQYRGIAEEEESQELLMRDPKDWKNQDHYAVLGLSHLRYKATQDQIKIANRRKVLKHHPDKKSGLPGHSSNDDAFFKCIAKAFEILSNAEKRRQFDSCDPYFLSLEDDTPSAADMAKRKPEVLISLLPHPPLLNLTSLFLLISIRLHTYSQTLQDFFKEFGPVFEREARFSKKEPVPMLGAIDATKDEVEGFYNFWYNFDSWRSFEYMDKEVNEGSDNRDEKRYAEKKNRAERARRKKDDNARLRTLVDTAMQIDPRIKRIKQEEKEAREAKKRAKSGQPAGPTAADKKKAEEEEKKKAEEAKAKEEADKADAKKAKAAAANAAKKARRAARAAEGEAPS</sequence>
<gene>
    <name evidence="3" type="ORF">RDB_LOCUS66915</name>
</gene>
<organism evidence="3 4">
    <name type="scientific">Rhizoctonia solani</name>
    <dbReference type="NCBI Taxonomy" id="456999"/>
    <lineage>
        <taxon>Eukaryota</taxon>
        <taxon>Fungi</taxon>
        <taxon>Dikarya</taxon>
        <taxon>Basidiomycota</taxon>
        <taxon>Agaricomycotina</taxon>
        <taxon>Agaricomycetes</taxon>
        <taxon>Cantharellales</taxon>
        <taxon>Ceratobasidiaceae</taxon>
        <taxon>Rhizoctonia</taxon>
    </lineage>
</organism>
<dbReference type="InterPro" id="IPR036869">
    <property type="entry name" value="J_dom_sf"/>
</dbReference>
<evidence type="ECO:0000313" key="3">
    <source>
        <dbReference type="EMBL" id="CAE6438433.1"/>
    </source>
</evidence>
<dbReference type="AlphaFoldDB" id="A0A8H2Y536"/>
<dbReference type="InterPro" id="IPR054076">
    <property type="entry name" value="ZUO1-like_ZHD"/>
</dbReference>
<comment type="caution">
    <text evidence="3">The sequence shown here is derived from an EMBL/GenBank/DDBJ whole genome shotgun (WGS) entry which is preliminary data.</text>
</comment>
<dbReference type="PANTHER" id="PTHR43999:SF1">
    <property type="entry name" value="DNAJ HOMOLOG SUBFAMILY C MEMBER 2"/>
    <property type="match status" value="1"/>
</dbReference>
<dbReference type="CDD" id="cd06257">
    <property type="entry name" value="DnaJ"/>
    <property type="match status" value="1"/>
</dbReference>
<feature type="region of interest" description="Disordered" evidence="1">
    <location>
        <begin position="292"/>
        <end position="420"/>
    </location>
</feature>
<feature type="compositionally biased region" description="Basic and acidic residues" evidence="1">
    <location>
        <begin position="336"/>
        <end position="350"/>
    </location>
</feature>
<name>A0A8H2Y536_9AGAM</name>
<feature type="compositionally biased region" description="Basic and acidic residues" evidence="1">
    <location>
        <begin position="366"/>
        <end position="395"/>
    </location>
</feature>
<dbReference type="Pfam" id="PF21884">
    <property type="entry name" value="ZUO1-like_ZHD"/>
    <property type="match status" value="1"/>
</dbReference>
<dbReference type="SMART" id="SM00271">
    <property type="entry name" value="DnaJ"/>
    <property type="match status" value="1"/>
</dbReference>
<dbReference type="PANTHER" id="PTHR43999">
    <property type="entry name" value="DNAJ HOMOLOG SUBFAMILY C MEMBER 2"/>
    <property type="match status" value="1"/>
</dbReference>
<accession>A0A8H2Y536</accession>
<dbReference type="PROSITE" id="PS50076">
    <property type="entry name" value="DNAJ_2"/>
    <property type="match status" value="1"/>
</dbReference>
<evidence type="ECO:0000256" key="1">
    <source>
        <dbReference type="SAM" id="MobiDB-lite"/>
    </source>
</evidence>
<dbReference type="InterPro" id="IPR018253">
    <property type="entry name" value="DnaJ_domain_CS"/>
</dbReference>
<evidence type="ECO:0000259" key="2">
    <source>
        <dbReference type="PROSITE" id="PS50076"/>
    </source>
</evidence>
<proteinExistence type="predicted"/>
<dbReference type="EMBL" id="CAJMWQ010001166">
    <property type="protein sequence ID" value="CAE6438433.1"/>
    <property type="molecule type" value="Genomic_DNA"/>
</dbReference>
<dbReference type="Gene3D" id="1.10.287.110">
    <property type="entry name" value="DnaJ domain"/>
    <property type="match status" value="1"/>
</dbReference>
<dbReference type="GO" id="GO:0051083">
    <property type="term" value="P:'de novo' cotranslational protein folding"/>
    <property type="evidence" value="ECO:0007669"/>
    <property type="project" value="InterPro"/>
</dbReference>
<dbReference type="GO" id="GO:0043022">
    <property type="term" value="F:ribosome binding"/>
    <property type="evidence" value="ECO:0007669"/>
    <property type="project" value="InterPro"/>
</dbReference>